<dbReference type="Pfam" id="PF14111">
    <property type="entry name" value="DUF4283"/>
    <property type="match status" value="1"/>
</dbReference>
<dbReference type="InterPro" id="IPR025558">
    <property type="entry name" value="DUF4283"/>
</dbReference>
<feature type="region of interest" description="Disordered" evidence="3">
    <location>
        <begin position="172"/>
        <end position="207"/>
    </location>
</feature>
<dbReference type="Pfam" id="PF00635">
    <property type="entry name" value="Motile_Sperm"/>
    <property type="match status" value="1"/>
</dbReference>
<organism evidence="5 6">
    <name type="scientific">Sesamum alatum</name>
    <dbReference type="NCBI Taxonomy" id="300844"/>
    <lineage>
        <taxon>Eukaryota</taxon>
        <taxon>Viridiplantae</taxon>
        <taxon>Streptophyta</taxon>
        <taxon>Embryophyta</taxon>
        <taxon>Tracheophyta</taxon>
        <taxon>Spermatophyta</taxon>
        <taxon>Magnoliopsida</taxon>
        <taxon>eudicotyledons</taxon>
        <taxon>Gunneridae</taxon>
        <taxon>Pentapetalae</taxon>
        <taxon>asterids</taxon>
        <taxon>lamiids</taxon>
        <taxon>Lamiales</taxon>
        <taxon>Pedaliaceae</taxon>
        <taxon>Sesamum</taxon>
    </lineage>
</organism>
<dbReference type="InterPro" id="IPR008962">
    <property type="entry name" value="PapD-like_sf"/>
</dbReference>
<name>A0AAE1XR50_9LAMI</name>
<gene>
    <name evidence="5" type="ORF">Salat_2710000</name>
</gene>
<dbReference type="FunFam" id="2.60.40.10:FF:000813">
    <property type="entry name" value="Vesicle-associated protein 1-1"/>
    <property type="match status" value="1"/>
</dbReference>
<dbReference type="Proteomes" id="UP001293254">
    <property type="component" value="Unassembled WGS sequence"/>
</dbReference>
<dbReference type="Gene3D" id="2.60.40.10">
    <property type="entry name" value="Immunoglobulins"/>
    <property type="match status" value="1"/>
</dbReference>
<comment type="similarity">
    <text evidence="1">Belongs to the VAMP-associated protein (VAP) (TC 9.B.17) family.</text>
</comment>
<reference evidence="5" key="2">
    <citation type="journal article" date="2024" name="Plant">
        <title>Genomic evolution and insights into agronomic trait innovations of Sesamum species.</title>
        <authorList>
            <person name="Miao H."/>
            <person name="Wang L."/>
            <person name="Qu L."/>
            <person name="Liu H."/>
            <person name="Sun Y."/>
            <person name="Le M."/>
            <person name="Wang Q."/>
            <person name="Wei S."/>
            <person name="Zheng Y."/>
            <person name="Lin W."/>
            <person name="Duan Y."/>
            <person name="Cao H."/>
            <person name="Xiong S."/>
            <person name="Wang X."/>
            <person name="Wei L."/>
            <person name="Li C."/>
            <person name="Ma Q."/>
            <person name="Ju M."/>
            <person name="Zhao R."/>
            <person name="Li G."/>
            <person name="Mu C."/>
            <person name="Tian Q."/>
            <person name="Mei H."/>
            <person name="Zhang T."/>
            <person name="Gao T."/>
            <person name="Zhang H."/>
        </authorList>
    </citation>
    <scope>NUCLEOTIDE SEQUENCE</scope>
    <source>
        <strain evidence="5">3651</strain>
    </source>
</reference>
<dbReference type="EMBL" id="JACGWO010000011">
    <property type="protein sequence ID" value="KAK4416026.1"/>
    <property type="molecule type" value="Genomic_DNA"/>
</dbReference>
<evidence type="ECO:0000313" key="5">
    <source>
        <dbReference type="EMBL" id="KAK4416026.1"/>
    </source>
</evidence>
<feature type="compositionally biased region" description="Polar residues" evidence="3">
    <location>
        <begin position="780"/>
        <end position="798"/>
    </location>
</feature>
<dbReference type="PANTHER" id="PTHR10809:SF162">
    <property type="entry name" value="VESICLE-ASSOCIATED PROTEIN 1-1-LIKE"/>
    <property type="match status" value="1"/>
</dbReference>
<feature type="domain" description="MSP" evidence="4">
    <location>
        <begin position="54"/>
        <end position="174"/>
    </location>
</feature>
<dbReference type="GO" id="GO:0061817">
    <property type="term" value="P:endoplasmic reticulum-plasma membrane tethering"/>
    <property type="evidence" value="ECO:0007669"/>
    <property type="project" value="TreeGrafter"/>
</dbReference>
<dbReference type="InterPro" id="IPR000535">
    <property type="entry name" value="MSP_dom"/>
</dbReference>
<dbReference type="SUPFAM" id="SSF49354">
    <property type="entry name" value="PapD-like"/>
    <property type="match status" value="1"/>
</dbReference>
<evidence type="ECO:0000256" key="2">
    <source>
        <dbReference type="SAM" id="Coils"/>
    </source>
</evidence>
<dbReference type="InterPro" id="IPR016763">
    <property type="entry name" value="VAP"/>
</dbReference>
<feature type="compositionally biased region" description="Polar residues" evidence="3">
    <location>
        <begin position="189"/>
        <end position="207"/>
    </location>
</feature>
<evidence type="ECO:0000259" key="4">
    <source>
        <dbReference type="PROSITE" id="PS50202"/>
    </source>
</evidence>
<dbReference type="PANTHER" id="PTHR10809">
    <property type="entry name" value="VESICLE-ASSOCIATED MEMBRANE PROTEIN-ASSOCIATED PROTEIN"/>
    <property type="match status" value="1"/>
</dbReference>
<comment type="caution">
    <text evidence="5">The sequence shown here is derived from an EMBL/GenBank/DDBJ whole genome shotgun (WGS) entry which is preliminary data.</text>
</comment>
<reference evidence="5" key="1">
    <citation type="submission" date="2020-06" db="EMBL/GenBank/DDBJ databases">
        <authorList>
            <person name="Li T."/>
            <person name="Hu X."/>
            <person name="Zhang T."/>
            <person name="Song X."/>
            <person name="Zhang H."/>
            <person name="Dai N."/>
            <person name="Sheng W."/>
            <person name="Hou X."/>
            <person name="Wei L."/>
        </authorList>
    </citation>
    <scope>NUCLEOTIDE SEQUENCE</scope>
    <source>
        <strain evidence="5">3651</strain>
        <tissue evidence="5">Leaf</tissue>
    </source>
</reference>
<feature type="coiled-coil region" evidence="2">
    <location>
        <begin position="229"/>
        <end position="256"/>
    </location>
</feature>
<dbReference type="PROSITE" id="PS50202">
    <property type="entry name" value="MSP"/>
    <property type="match status" value="1"/>
</dbReference>
<dbReference type="GO" id="GO:0090158">
    <property type="term" value="P:endoplasmic reticulum membrane organization"/>
    <property type="evidence" value="ECO:0007669"/>
    <property type="project" value="TreeGrafter"/>
</dbReference>
<evidence type="ECO:0000313" key="6">
    <source>
        <dbReference type="Proteomes" id="UP001293254"/>
    </source>
</evidence>
<dbReference type="GO" id="GO:0005886">
    <property type="term" value="C:plasma membrane"/>
    <property type="evidence" value="ECO:0007669"/>
    <property type="project" value="TreeGrafter"/>
</dbReference>
<dbReference type="AlphaFoldDB" id="A0AAE1XR50"/>
<accession>A0AAE1XR50</accession>
<sequence>MSQVTLEKCDFVVKRCRESIYAAGKPFRRAGNLYTVNYLADRSAIRLEMSTGDLLQIEPLELQFAFELKKQISCSLQLTNKSDNYVAFKVKTTNPKKYCVRPNTGVVVPRSTCDVIVTMQAQKEAPPDMQCRDKFLLQSVVVNPGTAAKDITPEMFNKESGNQVDECKLRVAYVPPPQPPSPVREGSEEGSSPRASVSDNGTLNQASDNMTSKSIFEHQESTPEVKALISKLTEEKRYAIQQNNKLQQELELLRRQGSKSQGGIPFMYVIIVGLIDELSWLTNHPPPTLTRLLHRPPPPPTPAPPTNKRSYANIVQNLPPTHFQHDPARAAKKIFQEESLQEIGTVSKYKGLPSITYTEDETSQLSDRLKFALIGKFSHGLPNLNFLRQRIVKLGLRGSVNVGPLNFKHVLIMLSNEEDYSRIWLRGEWSFDGFPMRIFKWTADFDPHVESPIAPIWLRLPDLPCHLFEKNALFSIAKQIGKPLRMDEATADLSRPNLARICVEVDLTAPRIQQIFLNIKQRTIKQQVIYENCPLYCNVCKHLGHDHTTCLFNGSIEHAQNELSTRNIEGNNQQQEYKEALRMAANTRSKGKKVLFANEPQAEEINNCQEAAADTGHKEVNAGISNPIPSTLNDEIMPSALNDDHGGSTVNTVGRNFDTNPVNGVTTNMFAVETAEKNTAVSVNDVVNTHAFDDNMLKKTSMPESFMHLTTACEPSNMTVVNHEIDESDDFNYDDPLIAALLDKNWDEEMNARRNNSDLIADIEAINEILDKPTCKTPKRNQNLTSPPAARNSISPASAGSIPKIITAAHTKSPRTKQILEHRNTNHYATPSESEDDEPTPISNRFQSLEGLNDLDLTNEMVQNTVCTDETEPRKPGIPQSYIHPL</sequence>
<keyword evidence="2" id="KW-0175">Coiled coil</keyword>
<keyword evidence="6" id="KW-1185">Reference proteome</keyword>
<proteinExistence type="inferred from homology"/>
<dbReference type="InterPro" id="IPR013783">
    <property type="entry name" value="Ig-like_fold"/>
</dbReference>
<evidence type="ECO:0000256" key="1">
    <source>
        <dbReference type="ARBA" id="ARBA00008932"/>
    </source>
</evidence>
<feature type="region of interest" description="Disordered" evidence="3">
    <location>
        <begin position="773"/>
        <end position="845"/>
    </location>
</feature>
<evidence type="ECO:0000256" key="3">
    <source>
        <dbReference type="SAM" id="MobiDB-lite"/>
    </source>
</evidence>
<dbReference type="GO" id="GO:0005789">
    <property type="term" value="C:endoplasmic reticulum membrane"/>
    <property type="evidence" value="ECO:0007669"/>
    <property type="project" value="InterPro"/>
</dbReference>
<protein>
    <submittedName>
        <fullName evidence="5">Vesicle-associated protein 1-1</fullName>
    </submittedName>
</protein>